<name>A0ACC1DKE7_9NEOP</name>
<dbReference type="Proteomes" id="UP000824533">
    <property type="component" value="Linkage Group LG01"/>
</dbReference>
<comment type="caution">
    <text evidence="1">The sequence shown here is derived from an EMBL/GenBank/DDBJ whole genome shotgun (WGS) entry which is preliminary data.</text>
</comment>
<evidence type="ECO:0000313" key="1">
    <source>
        <dbReference type="EMBL" id="KAJ0184380.1"/>
    </source>
</evidence>
<proteinExistence type="predicted"/>
<organism evidence="1 2">
    <name type="scientific">Dendrolimus kikuchii</name>
    <dbReference type="NCBI Taxonomy" id="765133"/>
    <lineage>
        <taxon>Eukaryota</taxon>
        <taxon>Metazoa</taxon>
        <taxon>Ecdysozoa</taxon>
        <taxon>Arthropoda</taxon>
        <taxon>Hexapoda</taxon>
        <taxon>Insecta</taxon>
        <taxon>Pterygota</taxon>
        <taxon>Neoptera</taxon>
        <taxon>Endopterygota</taxon>
        <taxon>Lepidoptera</taxon>
        <taxon>Glossata</taxon>
        <taxon>Ditrysia</taxon>
        <taxon>Bombycoidea</taxon>
        <taxon>Lasiocampidae</taxon>
        <taxon>Dendrolimus</taxon>
    </lineage>
</organism>
<evidence type="ECO:0000313" key="2">
    <source>
        <dbReference type="Proteomes" id="UP000824533"/>
    </source>
</evidence>
<gene>
    <name evidence="1" type="ORF">K1T71_000803</name>
</gene>
<dbReference type="EMBL" id="CM034387">
    <property type="protein sequence ID" value="KAJ0184380.1"/>
    <property type="molecule type" value="Genomic_DNA"/>
</dbReference>
<keyword evidence="2" id="KW-1185">Reference proteome</keyword>
<protein>
    <submittedName>
        <fullName evidence="1">Uncharacterized protein</fullName>
    </submittedName>
</protein>
<sequence>MAFSLRKMLSNISYFTKPEDAPNENRDENFERNYFPRDLANFERIEADSTSKCESLNLPESIKQYALKKGSLSDTDILNITPKEKRKFKKLKLDIHKASQSLSDKFIHSEDSSNDTENTPKHVLLECKRSELFSEKLKKFNFDLSFDISDSTSNDSLSDDENLDIESLTDHTESELTEVSSDEVKVVKMCRKVAENVQSMSPESFAEVDIDRNNGNIMFMYQSKFERIENILKNLLKEFQFQIEVPKVLNLQSNAVKADEKTDNPERMYLEDIKSAAESPSWDMLSDNNVIASKVKIQNHLQSINKITNAFLNTYFQHSKLNNGLTFDIHKGKKLHRQARISEKKRIRHFDFPDLRDSMLNLFNMENEDIECSANNIDSPKCCCKCQCQDSVILKTETDTSITSSIGNFTLDSTTISAYSESLDVISYNSFDDSNLYTTFLQKASMERIIFYIQAHSIQIHCVPSNDYESKNIITFNCPSCNITENEENGLLKHILSQKHCEKLHFIYKTAYIKKCVAEGKEIMPSTVLNPMKFYRDDNKIVCFGDAVYACTLCFENSIVGESVLMAHVSESEHLSRRDMLYDIIG</sequence>
<accession>A0ACC1DKE7</accession>
<reference evidence="1 2" key="1">
    <citation type="journal article" date="2021" name="Front. Genet.">
        <title>Chromosome-Level Genome Assembly Reveals Significant Gene Expansion in the Toll and IMD Signaling Pathways of Dendrolimus kikuchii.</title>
        <authorList>
            <person name="Zhou J."/>
            <person name="Wu P."/>
            <person name="Xiong Z."/>
            <person name="Liu N."/>
            <person name="Zhao N."/>
            <person name="Ji M."/>
            <person name="Qiu Y."/>
            <person name="Yang B."/>
        </authorList>
    </citation>
    <scope>NUCLEOTIDE SEQUENCE [LARGE SCALE GENOMIC DNA]</scope>
    <source>
        <strain evidence="1">Ann1</strain>
    </source>
</reference>